<dbReference type="InterPro" id="IPR038332">
    <property type="entry name" value="PPE_sf"/>
</dbReference>
<feature type="region of interest" description="Disordered" evidence="2">
    <location>
        <begin position="235"/>
        <end position="496"/>
    </location>
</feature>
<sequence length="523" mass="53188">MEFSELAAGIQNHRFDGWTNTAIADQITRMVNGDGTGSIGTAVDALKAVATALAHTDQTLRAQLLKLGVEWQSQAGGAASQVLTEQAGFSQDATTKVAHAAEMVFEQGESFNRTKYKLPDAETVRKGAGGYTLTDGLLLSLIGFETDHARQVEAANDAKEQAKQALNEYAQESGTNLLSTQSLSDPESLKLAAPGVTPGVLDVAGAAVAVTPDGSVKPASDKVRSVHVDPPVVQPVSHTVHADPPTPVYGVAAQQPSRPAAQPPRQTGAGASPAQHTTPASTTPSSVKPPTSAPGPGWVNAPGRGPSSGDASHFSPGLTTGGGGEQFVPPGAPGTLPPGSSPATAPIKSLGGGSSSGSTGIDNSFGGANRGPDGLLAKGRTVGAMPQAPLPPGQFTAERGFVPKPGATPGEIGAGAAAVGAGAAGGALSGDRERQRREKGQAKGPVRPLPVGELPEEEAVALRKSEQISPKQQPGEAKFLSEAAPQEDDAEHVRRYGVDDQDLFADQRMVSPDVIGDHGGDVR</sequence>
<dbReference type="EMBL" id="CP127295">
    <property type="protein sequence ID" value="WIY04716.1"/>
    <property type="molecule type" value="Genomic_DNA"/>
</dbReference>
<feature type="compositionally biased region" description="Low complexity" evidence="2">
    <location>
        <begin position="252"/>
        <end position="290"/>
    </location>
</feature>
<organism evidence="3 4">
    <name type="scientific">Amycolatopsis mongoliensis</name>
    <dbReference type="NCBI Taxonomy" id="715475"/>
    <lineage>
        <taxon>Bacteria</taxon>
        <taxon>Bacillati</taxon>
        <taxon>Actinomycetota</taxon>
        <taxon>Actinomycetes</taxon>
        <taxon>Pseudonocardiales</taxon>
        <taxon>Pseudonocardiaceae</taxon>
        <taxon>Amycolatopsis</taxon>
    </lineage>
</organism>
<gene>
    <name evidence="3" type="ORF">QRX60_13020</name>
</gene>
<keyword evidence="1" id="KW-0175">Coiled coil</keyword>
<dbReference type="Gene3D" id="1.20.1260.20">
    <property type="entry name" value="PPE superfamily"/>
    <property type="match status" value="1"/>
</dbReference>
<reference evidence="3 4" key="1">
    <citation type="submission" date="2023-06" db="EMBL/GenBank/DDBJ databases">
        <authorList>
            <person name="Oyuntsetseg B."/>
            <person name="Kim S.B."/>
        </authorList>
    </citation>
    <scope>NUCLEOTIDE SEQUENCE [LARGE SCALE GENOMIC DNA]</scope>
    <source>
        <strain evidence="3 4">4-36</strain>
    </source>
</reference>
<evidence type="ECO:0008006" key="5">
    <source>
        <dbReference type="Google" id="ProtNLM"/>
    </source>
</evidence>
<evidence type="ECO:0000313" key="3">
    <source>
        <dbReference type="EMBL" id="WIY04716.1"/>
    </source>
</evidence>
<dbReference type="Proteomes" id="UP001239397">
    <property type="component" value="Chromosome"/>
</dbReference>
<dbReference type="KEGG" id="amog:QRX60_13020"/>
<evidence type="ECO:0000313" key="4">
    <source>
        <dbReference type="Proteomes" id="UP001239397"/>
    </source>
</evidence>
<accession>A0A9Y2JW28</accession>
<protein>
    <recommendedName>
        <fullName evidence="5">PPE family domain-containing protein</fullName>
    </recommendedName>
</protein>
<evidence type="ECO:0000256" key="1">
    <source>
        <dbReference type="SAM" id="Coils"/>
    </source>
</evidence>
<feature type="compositionally biased region" description="Pro residues" evidence="2">
    <location>
        <begin position="330"/>
        <end position="340"/>
    </location>
</feature>
<feature type="coiled-coil region" evidence="1">
    <location>
        <begin position="148"/>
        <end position="175"/>
    </location>
</feature>
<evidence type="ECO:0000256" key="2">
    <source>
        <dbReference type="SAM" id="MobiDB-lite"/>
    </source>
</evidence>
<dbReference type="RefSeq" id="WP_286001037.1">
    <property type="nucleotide sequence ID" value="NZ_CP127295.1"/>
</dbReference>
<feature type="compositionally biased region" description="Basic and acidic residues" evidence="2">
    <location>
        <begin position="430"/>
        <end position="441"/>
    </location>
</feature>
<keyword evidence="4" id="KW-1185">Reference proteome</keyword>
<proteinExistence type="predicted"/>
<name>A0A9Y2JW28_9PSEU</name>
<dbReference type="AlphaFoldDB" id="A0A9Y2JW28"/>